<evidence type="ECO:0000313" key="4">
    <source>
        <dbReference type="EMBL" id="ATG51643.1"/>
    </source>
</evidence>
<dbReference type="OrthoDB" id="3191145at2"/>
<dbReference type="PANTHER" id="PTHR33055">
    <property type="entry name" value="TRANSPOSASE FOR INSERTION SEQUENCE ELEMENT IS1111A"/>
    <property type="match status" value="1"/>
</dbReference>
<dbReference type="KEGG" id="brz:CFK38_08975"/>
<dbReference type="EMBL" id="CP023563">
    <property type="protein sequence ID" value="ATG52819.1"/>
    <property type="molecule type" value="Genomic_DNA"/>
</dbReference>
<dbReference type="EMBL" id="CP023563">
    <property type="protein sequence ID" value="ATG51185.1"/>
    <property type="molecule type" value="Genomic_DNA"/>
</dbReference>
<dbReference type="AlphaFoldDB" id="A0A291GPZ3"/>
<dbReference type="RefSeq" id="WP_096802321.1">
    <property type="nucleotide sequence ID" value="NZ_CP023563.1"/>
</dbReference>
<evidence type="ECO:0000259" key="2">
    <source>
        <dbReference type="Pfam" id="PF02371"/>
    </source>
</evidence>
<organism evidence="5 7">
    <name type="scientific">Brachybacterium vulturis</name>
    <dbReference type="NCBI Taxonomy" id="2017484"/>
    <lineage>
        <taxon>Bacteria</taxon>
        <taxon>Bacillati</taxon>
        <taxon>Actinomycetota</taxon>
        <taxon>Actinomycetes</taxon>
        <taxon>Micrococcales</taxon>
        <taxon>Dermabacteraceae</taxon>
        <taxon>Brachybacterium</taxon>
    </lineage>
</organism>
<dbReference type="Proteomes" id="UP000218165">
    <property type="component" value="Chromosome"/>
</dbReference>
<dbReference type="KEGG" id="brz:CFK38_12570"/>
<dbReference type="KEGG" id="brz:CFK38_06340"/>
<evidence type="ECO:0000313" key="5">
    <source>
        <dbReference type="EMBL" id="ATG52268.1"/>
    </source>
</evidence>
<dbReference type="InterPro" id="IPR047650">
    <property type="entry name" value="Transpos_IS110"/>
</dbReference>
<dbReference type="GO" id="GO:0004803">
    <property type="term" value="F:transposase activity"/>
    <property type="evidence" value="ECO:0007669"/>
    <property type="project" value="InterPro"/>
</dbReference>
<evidence type="ECO:0000313" key="6">
    <source>
        <dbReference type="EMBL" id="ATG52819.1"/>
    </source>
</evidence>
<evidence type="ECO:0000313" key="7">
    <source>
        <dbReference type="Proteomes" id="UP000218165"/>
    </source>
</evidence>
<accession>A0A291GPZ3</accession>
<feature type="domain" description="Transposase IS116/IS110/IS902 C-terminal" evidence="2">
    <location>
        <begin position="227"/>
        <end position="298"/>
    </location>
</feature>
<proteinExistence type="predicted"/>
<reference evidence="5" key="2">
    <citation type="journal article" date="2018" name="Front. Microbiol.">
        <title>Phenotypic and Genomic Properties of Brachybacterium vulturis sp. nov. and Brachybacterium avium sp. nov.</title>
        <authorList>
            <person name="Tak E.J."/>
            <person name="Kim P.S."/>
            <person name="Hyun D.W."/>
            <person name="Kim H.S."/>
            <person name="Lee J.Y."/>
            <person name="Kang W."/>
            <person name="Sung H."/>
            <person name="Shin N.R."/>
            <person name="Kim M.S."/>
            <person name="Whon T.W."/>
            <person name="Bae J.W."/>
        </authorList>
    </citation>
    <scope>NUCLEOTIDE SEQUENCE</scope>
    <source>
        <strain evidence="5">VM2412</strain>
    </source>
</reference>
<dbReference type="Pfam" id="PF02371">
    <property type="entry name" value="Transposase_20"/>
    <property type="match status" value="1"/>
</dbReference>
<protein>
    <submittedName>
        <fullName evidence="5">IS110 family transposase</fullName>
    </submittedName>
</protein>
<dbReference type="PANTHER" id="PTHR33055:SF3">
    <property type="entry name" value="PUTATIVE TRANSPOSASE FOR IS117-RELATED"/>
    <property type="match status" value="1"/>
</dbReference>
<dbReference type="GO" id="GO:0003677">
    <property type="term" value="F:DNA binding"/>
    <property type="evidence" value="ECO:0007669"/>
    <property type="project" value="InterPro"/>
</dbReference>
<sequence length="368" mass="40959">MFTETTSLGLDVHARSVNAAAIDCSTGEVIEKSLPNDLVAISEFVEDLARGHGPLRITYEAGPTGFTLARFLLDAGHSVQVAAPSKLLRPTGERVKTDRRDAMLLARLARNDDIVAVRVPTLAEESARDLVRSRDDARRDLMSARHRLGKLVLRRGHVFPGKTTWGREHDAWLRAIRRDHLAEYGSGTVAAFDDAYDAVTHTLARRDRLDVTILNLAEDSEFTEITHRLACLRGISTLTAFGLAVEIGDWDRFTGSTIAAYLGLVPSEHSSGQTRSLGGITKTGNSHARRFLIESAWHHKPGYYPGKTLRQDWAKVPAVIAERADRGNRRLHHRWMVLEARRKRHAIANTAIARELAGWCWSLATMEE</sequence>
<gene>
    <name evidence="3" type="ORF">CFK38_06340</name>
    <name evidence="4" type="ORF">CFK38_08975</name>
    <name evidence="5" type="ORF">CFK38_12570</name>
    <name evidence="6" type="ORF">CFK38_15760</name>
</gene>
<name>A0A291GPZ3_9MICO</name>
<dbReference type="InterPro" id="IPR002525">
    <property type="entry name" value="Transp_IS110-like_N"/>
</dbReference>
<dbReference type="KEGG" id="brz:CFK38_15760"/>
<dbReference type="EMBL" id="CP023563">
    <property type="protein sequence ID" value="ATG52268.1"/>
    <property type="molecule type" value="Genomic_DNA"/>
</dbReference>
<dbReference type="Pfam" id="PF01548">
    <property type="entry name" value="DEDD_Tnp_IS110"/>
    <property type="match status" value="1"/>
</dbReference>
<evidence type="ECO:0000259" key="1">
    <source>
        <dbReference type="Pfam" id="PF01548"/>
    </source>
</evidence>
<dbReference type="NCBIfam" id="NF033542">
    <property type="entry name" value="transpos_IS110"/>
    <property type="match status" value="1"/>
</dbReference>
<dbReference type="GO" id="GO:0006313">
    <property type="term" value="P:DNA transposition"/>
    <property type="evidence" value="ECO:0007669"/>
    <property type="project" value="InterPro"/>
</dbReference>
<keyword evidence="7" id="KW-1185">Reference proteome</keyword>
<evidence type="ECO:0000313" key="3">
    <source>
        <dbReference type="EMBL" id="ATG51185.1"/>
    </source>
</evidence>
<dbReference type="EMBL" id="CP023563">
    <property type="protein sequence ID" value="ATG51643.1"/>
    <property type="molecule type" value="Genomic_DNA"/>
</dbReference>
<feature type="domain" description="Transposase IS110-like N-terminal" evidence="1">
    <location>
        <begin position="8"/>
        <end position="151"/>
    </location>
</feature>
<reference evidence="7" key="1">
    <citation type="submission" date="2017-09" db="EMBL/GenBank/DDBJ databases">
        <title>Brachybacterium sp. VM2412.</title>
        <authorList>
            <person name="Tak E.J."/>
            <person name="Bae J.-W."/>
        </authorList>
    </citation>
    <scope>NUCLEOTIDE SEQUENCE [LARGE SCALE GENOMIC DNA]</scope>
    <source>
        <strain evidence="7">VM2412</strain>
    </source>
</reference>
<dbReference type="InterPro" id="IPR003346">
    <property type="entry name" value="Transposase_20"/>
</dbReference>